<evidence type="ECO:0000313" key="2">
    <source>
        <dbReference type="EMBL" id="RWR20941.1"/>
    </source>
</evidence>
<organism evidence="2 3">
    <name type="scientific">Microbacterium enclense</name>
    <dbReference type="NCBI Taxonomy" id="993073"/>
    <lineage>
        <taxon>Bacteria</taxon>
        <taxon>Bacillati</taxon>
        <taxon>Actinomycetota</taxon>
        <taxon>Actinomycetes</taxon>
        <taxon>Micrococcales</taxon>
        <taxon>Microbacteriaceae</taxon>
        <taxon>Microbacterium</taxon>
    </lineage>
</organism>
<evidence type="ECO:0000313" key="3">
    <source>
        <dbReference type="Proteomes" id="UP000285970"/>
    </source>
</evidence>
<proteinExistence type="predicted"/>
<protein>
    <recommendedName>
        <fullName evidence="1">Treble clef zinc finger domain-containing protein</fullName>
    </recommendedName>
</protein>
<feature type="domain" description="Treble clef zinc finger" evidence="1">
    <location>
        <begin position="37"/>
        <end position="98"/>
    </location>
</feature>
<dbReference type="Pfam" id="PF14311">
    <property type="entry name" value="DUF4379"/>
    <property type="match status" value="1"/>
</dbReference>
<comment type="caution">
    <text evidence="2">The sequence shown here is derived from an EMBL/GenBank/DDBJ whole genome shotgun (WGS) entry which is preliminary data.</text>
</comment>
<dbReference type="OrthoDB" id="5111079at2"/>
<name>A0A3S3MES6_9MICO</name>
<gene>
    <name evidence="2" type="ORF">D8Y23_05200</name>
</gene>
<dbReference type="EMBL" id="RBZY01000013">
    <property type="protein sequence ID" value="RWR20941.1"/>
    <property type="molecule type" value="Genomic_DNA"/>
</dbReference>
<sequence length="288" mass="32167">MAERVEAWWARRQWSKGLDVPYAVGTYRQAWAAFPALIRQYHPDLNAGVALSQVPPAADVLLLWQCDAGHRFAATPSEQRLRPGRERRRSAWCPECSELAAPSRVVAMPMCDSVDDPSPTKAAVLRARRPTKTLQLCDKTPTLPVGTPFVSACAPKPASAVEDRIRADLLARLALTPGLTAVRVGRPFFQHLEVWPDLVLPELRVAVEYDSIGRHGLEHVGRREQADRRKDRALRAVGWEVVRLRTAKLEPLGPHDLQLTAWNRGALDRLVETLRGIRGPLLVDAYAR</sequence>
<dbReference type="RefSeq" id="WP_128217104.1">
    <property type="nucleotide sequence ID" value="NZ_RBZY01000013.1"/>
</dbReference>
<dbReference type="Proteomes" id="UP000285970">
    <property type="component" value="Unassembled WGS sequence"/>
</dbReference>
<dbReference type="AlphaFoldDB" id="A0A3S3MES6"/>
<reference evidence="2 3" key="1">
    <citation type="journal article" date="2018" name="Front. Microbiol.">
        <title>Novel Insights Into Bacterial Dimethylsulfoniopropionate Catabolism in the East China Sea.</title>
        <authorList>
            <person name="Liu J."/>
            <person name="Liu J."/>
            <person name="Zhang S.H."/>
            <person name="Liang J."/>
            <person name="Lin H."/>
            <person name="Song D."/>
            <person name="Yang G.P."/>
            <person name="Todd J.D."/>
            <person name="Zhang X.H."/>
        </authorList>
    </citation>
    <scope>NUCLEOTIDE SEQUENCE [LARGE SCALE GENOMIC DNA]</scope>
    <source>
        <strain evidence="2 3">ZYFD042</strain>
    </source>
</reference>
<dbReference type="InterPro" id="IPR025487">
    <property type="entry name" value="DUF4379"/>
</dbReference>
<evidence type="ECO:0000259" key="1">
    <source>
        <dbReference type="Pfam" id="PF14311"/>
    </source>
</evidence>
<accession>A0A3S3MES6</accession>